<protein>
    <recommendedName>
        <fullName evidence="4">Aldehyde oxidase/xanthine dehydrogenase a/b hammerhead domain-containing protein</fullName>
    </recommendedName>
</protein>
<dbReference type="GO" id="GO:0005506">
    <property type="term" value="F:iron ion binding"/>
    <property type="evidence" value="ECO:0007669"/>
    <property type="project" value="InterPro"/>
</dbReference>
<name>A0A9K3D5Y7_9EUKA</name>
<feature type="non-terminal residue" evidence="5">
    <location>
        <position position="1"/>
    </location>
</feature>
<proteinExistence type="inferred from homology"/>
<dbReference type="PANTHER" id="PTHR11908">
    <property type="entry name" value="XANTHINE DEHYDROGENASE"/>
    <property type="match status" value="1"/>
</dbReference>
<comment type="caution">
    <text evidence="5">The sequence shown here is derived from an EMBL/GenBank/DDBJ whole genome shotgun (WGS) entry which is preliminary data.</text>
</comment>
<dbReference type="InterPro" id="IPR037165">
    <property type="entry name" value="AldOxase/xan_DH_Mopterin-bd_sf"/>
</dbReference>
<keyword evidence="2" id="KW-0500">Molybdenum</keyword>
<comment type="similarity">
    <text evidence="1">Belongs to the xanthine dehydrogenase family.</text>
</comment>
<dbReference type="Gene3D" id="3.90.1170.50">
    <property type="entry name" value="Aldehyde oxidase/xanthine dehydrogenase, a/b hammerhead"/>
    <property type="match status" value="1"/>
</dbReference>
<dbReference type="AlphaFoldDB" id="A0A9K3D5Y7"/>
<evidence type="ECO:0000256" key="2">
    <source>
        <dbReference type="ARBA" id="ARBA00022505"/>
    </source>
</evidence>
<dbReference type="Gene3D" id="3.30.390.50">
    <property type="entry name" value="CO dehydrogenase flavoprotein, C-terminal domain"/>
    <property type="match status" value="1"/>
</dbReference>
<dbReference type="SUPFAM" id="SSF54665">
    <property type="entry name" value="CO dehydrogenase molybdoprotein N-domain-like"/>
    <property type="match status" value="1"/>
</dbReference>
<accession>A0A9K3D5Y7</accession>
<keyword evidence="3" id="KW-0560">Oxidoreductase</keyword>
<dbReference type="FunFam" id="3.90.1170.50:FF:000001">
    <property type="entry name" value="Aldehyde oxidase 1"/>
    <property type="match status" value="1"/>
</dbReference>
<reference evidence="5 6" key="1">
    <citation type="journal article" date="2018" name="PLoS ONE">
        <title>The draft genome of Kipferlia bialata reveals reductive genome evolution in fornicate parasites.</title>
        <authorList>
            <person name="Tanifuji G."/>
            <person name="Takabayashi S."/>
            <person name="Kume K."/>
            <person name="Takagi M."/>
            <person name="Nakayama T."/>
            <person name="Kamikawa R."/>
            <person name="Inagaki Y."/>
            <person name="Hashimoto T."/>
        </authorList>
    </citation>
    <scope>NUCLEOTIDE SEQUENCE [LARGE SCALE GENOMIC DNA]</scope>
    <source>
        <strain evidence="5">NY0173</strain>
    </source>
</reference>
<gene>
    <name evidence="5" type="ORF">KIPB_011331</name>
</gene>
<dbReference type="Gene3D" id="3.30.365.10">
    <property type="entry name" value="Aldehyde oxidase/xanthine dehydrogenase, molybdopterin binding domain"/>
    <property type="match status" value="1"/>
</dbReference>
<dbReference type="Pfam" id="PF01315">
    <property type="entry name" value="Ald_Xan_dh_C"/>
    <property type="match status" value="1"/>
</dbReference>
<dbReference type="FunFam" id="3.30.365.10:FF:000001">
    <property type="entry name" value="Xanthine dehydrogenase oxidase"/>
    <property type="match status" value="1"/>
</dbReference>
<dbReference type="Pfam" id="PF02738">
    <property type="entry name" value="MoCoBD_1"/>
    <property type="match status" value="1"/>
</dbReference>
<dbReference type="SMART" id="SM01008">
    <property type="entry name" value="Ald_Xan_dh_C"/>
    <property type="match status" value="1"/>
</dbReference>
<sequence>ARRERNSTALVNACVTCNIGMNGEMADAKVLVGCVAESETKNRSVALASIEAALNGMSVEALDAAAITGIAKKARAEVGEYMDLESADSRAHSTFRVSIMYSIMLQALVSFSPVVDIDMSSADLPVLTKTTRSSQKPKYQVVGHSMLQSTGKSKVVGDAKFPIDHSAEGMAHGGLVLSARPHAKIVSIDTSAALAMEGVIGWVDSDDIPGANAHSGIKMDTTVFAKDKEVVNRGQPIGMVVAETRFLARQAAKMVQVEYEDLPCLPNIAAAMKAGKYFDGCGVGDRQLHMGDVDETKAQKRAHTVIKGTQYMLGQDHMYLETHNSLVVPKQDGCYQIYVSTQNPSKVQYDVALNLAIPNANIEVSVQHIGGGFGGKQDRPCCFATAAASAAAKYK</sequence>
<dbReference type="OrthoDB" id="8300278at2759"/>
<feature type="domain" description="Aldehyde oxidase/xanthine dehydrogenase a/b hammerhead" evidence="4">
    <location>
        <begin position="156"/>
        <end position="263"/>
    </location>
</feature>
<dbReference type="SUPFAM" id="SSF56003">
    <property type="entry name" value="Molybdenum cofactor-binding domain"/>
    <property type="match status" value="1"/>
</dbReference>
<organism evidence="5 6">
    <name type="scientific">Kipferlia bialata</name>
    <dbReference type="NCBI Taxonomy" id="797122"/>
    <lineage>
        <taxon>Eukaryota</taxon>
        <taxon>Metamonada</taxon>
        <taxon>Carpediemonas-like organisms</taxon>
        <taxon>Kipferlia</taxon>
    </lineage>
</organism>
<dbReference type="InterPro" id="IPR016208">
    <property type="entry name" value="Ald_Oxase/xanthine_DH-like"/>
</dbReference>
<dbReference type="InterPro" id="IPR008274">
    <property type="entry name" value="AldOxase/xan_DH_MoCoBD1"/>
</dbReference>
<feature type="non-terminal residue" evidence="5">
    <location>
        <position position="395"/>
    </location>
</feature>
<keyword evidence="6" id="KW-1185">Reference proteome</keyword>
<dbReference type="EMBL" id="BDIP01004568">
    <property type="protein sequence ID" value="GIQ88970.1"/>
    <property type="molecule type" value="Genomic_DNA"/>
</dbReference>
<evidence type="ECO:0000256" key="1">
    <source>
        <dbReference type="ARBA" id="ARBA00006849"/>
    </source>
</evidence>
<dbReference type="PANTHER" id="PTHR11908:SF132">
    <property type="entry name" value="ALDEHYDE OXIDASE 1-RELATED"/>
    <property type="match status" value="1"/>
</dbReference>
<dbReference type="Proteomes" id="UP000265618">
    <property type="component" value="Unassembled WGS sequence"/>
</dbReference>
<dbReference type="GO" id="GO:0016491">
    <property type="term" value="F:oxidoreductase activity"/>
    <property type="evidence" value="ECO:0007669"/>
    <property type="project" value="UniProtKB-KW"/>
</dbReference>
<dbReference type="InterPro" id="IPR000674">
    <property type="entry name" value="Ald_Oxase/Xan_DH_a/b"/>
</dbReference>
<evidence type="ECO:0000313" key="6">
    <source>
        <dbReference type="Proteomes" id="UP000265618"/>
    </source>
</evidence>
<dbReference type="InterPro" id="IPR036856">
    <property type="entry name" value="Ald_Oxase/Xan_DH_a/b_sf"/>
</dbReference>
<evidence type="ECO:0000313" key="5">
    <source>
        <dbReference type="EMBL" id="GIQ88970.1"/>
    </source>
</evidence>
<evidence type="ECO:0000259" key="4">
    <source>
        <dbReference type="SMART" id="SM01008"/>
    </source>
</evidence>
<evidence type="ECO:0000256" key="3">
    <source>
        <dbReference type="ARBA" id="ARBA00023002"/>
    </source>
</evidence>